<dbReference type="EMBL" id="LYXE01000062">
    <property type="protein sequence ID" value="PDV99975.1"/>
    <property type="molecule type" value="Genomic_DNA"/>
</dbReference>
<evidence type="ECO:0000256" key="1">
    <source>
        <dbReference type="ARBA" id="ARBA00022676"/>
    </source>
</evidence>
<evidence type="ECO:0000259" key="3">
    <source>
        <dbReference type="Pfam" id="PF00534"/>
    </source>
</evidence>
<dbReference type="InterPro" id="IPR001296">
    <property type="entry name" value="Glyco_trans_1"/>
</dbReference>
<dbReference type="GO" id="GO:0016757">
    <property type="term" value="F:glycosyltransferase activity"/>
    <property type="evidence" value="ECO:0007669"/>
    <property type="project" value="UniProtKB-KW"/>
</dbReference>
<accession>A0A2H3L534</accession>
<evidence type="ECO:0000313" key="5">
    <source>
        <dbReference type="EMBL" id="PDV99975.1"/>
    </source>
</evidence>
<dbReference type="Proteomes" id="UP000220922">
    <property type="component" value="Unassembled WGS sequence"/>
</dbReference>
<comment type="caution">
    <text evidence="5">The sequence shown here is derived from an EMBL/GenBank/DDBJ whole genome shotgun (WGS) entry which is preliminary data.</text>
</comment>
<keyword evidence="2" id="KW-0808">Transferase</keyword>
<dbReference type="Pfam" id="PF13579">
    <property type="entry name" value="Glyco_trans_4_4"/>
    <property type="match status" value="1"/>
</dbReference>
<dbReference type="CDD" id="cd03794">
    <property type="entry name" value="GT4_WbuB-like"/>
    <property type="match status" value="1"/>
</dbReference>
<dbReference type="Pfam" id="PF00534">
    <property type="entry name" value="Glycos_transf_1"/>
    <property type="match status" value="1"/>
</dbReference>
<evidence type="ECO:0000259" key="4">
    <source>
        <dbReference type="Pfam" id="PF13579"/>
    </source>
</evidence>
<sequence>MESQHQQLKVDMPTPVTMCVANDMQQDSRVEREASTLAAAGYQVVVLCIRKSPSQPKQEERNGYTISRLDIVSRRLPRHAVFNIVKLLEFLIATFVVALRQQSMIYHAHDLPTLPAMYLAARLRRAKVIYDSHELFTETAYVQFRSMWRLIERFLLHGVDAVIAANIERATVMHEEYGARNLPLTIENCPPLYQGKRTSLLPDYVREQRCSWTQIVLYQGGIIPGRSAETVIRAMRYAPATSGLIFLGRITEEYKEKLLVLAKEQSVADRVLFHRPVPYGKLLAYTSSATVGLVLYENTSRNNYLCAPNKLYEYMMVGLPVVASDFPPLRRVVSTHAVGELVNSTDPADIGRAVTALLISPERMQEIGILSKQVASAHYCWEVESIKLLDLYTHLRQRNV</sequence>
<organism evidence="5 6">
    <name type="scientific">Candidatus Chloroploca asiatica</name>
    <dbReference type="NCBI Taxonomy" id="1506545"/>
    <lineage>
        <taxon>Bacteria</taxon>
        <taxon>Bacillati</taxon>
        <taxon>Chloroflexota</taxon>
        <taxon>Chloroflexia</taxon>
        <taxon>Chloroflexales</taxon>
        <taxon>Chloroflexineae</taxon>
        <taxon>Oscillochloridaceae</taxon>
        <taxon>Candidatus Chloroploca</taxon>
    </lineage>
</organism>
<feature type="domain" description="Glycosyl transferase family 1" evidence="3">
    <location>
        <begin position="216"/>
        <end position="368"/>
    </location>
</feature>
<dbReference type="SUPFAM" id="SSF53756">
    <property type="entry name" value="UDP-Glycosyltransferase/glycogen phosphorylase"/>
    <property type="match status" value="1"/>
</dbReference>
<reference evidence="5 6" key="1">
    <citation type="submission" date="2016-05" db="EMBL/GenBank/DDBJ databases">
        <authorList>
            <person name="Lavstsen T."/>
            <person name="Jespersen J.S."/>
        </authorList>
    </citation>
    <scope>NUCLEOTIDE SEQUENCE [LARGE SCALE GENOMIC DNA]</scope>
    <source>
        <strain evidence="5 6">B7-9</strain>
    </source>
</reference>
<keyword evidence="6" id="KW-1185">Reference proteome</keyword>
<dbReference type="InterPro" id="IPR028098">
    <property type="entry name" value="Glyco_trans_4-like_N"/>
</dbReference>
<gene>
    <name evidence="5" type="ORF">A9Q02_11110</name>
</gene>
<evidence type="ECO:0000313" key="6">
    <source>
        <dbReference type="Proteomes" id="UP000220922"/>
    </source>
</evidence>
<dbReference type="PANTHER" id="PTHR12526:SF629">
    <property type="entry name" value="TEICHURONIC ACID BIOSYNTHESIS GLYCOSYLTRANSFERASE TUAH-RELATED"/>
    <property type="match status" value="1"/>
</dbReference>
<evidence type="ECO:0000256" key="2">
    <source>
        <dbReference type="ARBA" id="ARBA00022679"/>
    </source>
</evidence>
<feature type="domain" description="Glycosyltransferase subfamily 4-like N-terminal" evidence="4">
    <location>
        <begin position="29"/>
        <end position="165"/>
    </location>
</feature>
<dbReference type="AlphaFoldDB" id="A0A2H3L534"/>
<dbReference type="RefSeq" id="WP_097651360.1">
    <property type="nucleotide sequence ID" value="NZ_LYXE01000062.1"/>
</dbReference>
<dbReference type="OrthoDB" id="9816564at2"/>
<evidence type="ECO:0008006" key="7">
    <source>
        <dbReference type="Google" id="ProtNLM"/>
    </source>
</evidence>
<dbReference type="Gene3D" id="3.40.50.2000">
    <property type="entry name" value="Glycogen Phosphorylase B"/>
    <property type="match status" value="2"/>
</dbReference>
<keyword evidence="1" id="KW-0328">Glycosyltransferase</keyword>
<dbReference type="PANTHER" id="PTHR12526">
    <property type="entry name" value="GLYCOSYLTRANSFERASE"/>
    <property type="match status" value="1"/>
</dbReference>
<protein>
    <recommendedName>
        <fullName evidence="7">Glycosyltransferase subfamily 4-like N-terminal domain-containing protein</fullName>
    </recommendedName>
</protein>
<proteinExistence type="predicted"/>
<name>A0A2H3L534_9CHLR</name>